<dbReference type="RefSeq" id="WP_190824941.1">
    <property type="nucleotide sequence ID" value="NZ_CAWPPI010000007.1"/>
</dbReference>
<proteinExistence type="predicted"/>
<reference evidence="1" key="1">
    <citation type="submission" date="2020-09" db="EMBL/GenBank/DDBJ databases">
        <title>Iningainema tapete sp. nov. (Scytonemataceae, Cyanobacteria) from greenhouses in central Florida (USA) produces two types of nodularin with biosynthetic potential for microcystin-LR and anabaenopeptins.</title>
        <authorList>
            <person name="Berthold D.E."/>
            <person name="Lefler F.W."/>
            <person name="Huang I.-S."/>
            <person name="Abdulla H."/>
            <person name="Zimba P.V."/>
            <person name="Laughinghouse H.D. IV."/>
        </authorList>
    </citation>
    <scope>NUCLEOTIDE SEQUENCE</scope>
    <source>
        <strain evidence="1">BLCCT55</strain>
    </source>
</reference>
<name>A0A8J7C5C4_9CYAN</name>
<dbReference type="Proteomes" id="UP000629098">
    <property type="component" value="Unassembled WGS sequence"/>
</dbReference>
<accession>A0A8J7C5C4</accession>
<comment type="caution">
    <text evidence="1">The sequence shown here is derived from an EMBL/GenBank/DDBJ whole genome shotgun (WGS) entry which is preliminary data.</text>
</comment>
<evidence type="ECO:0000313" key="1">
    <source>
        <dbReference type="EMBL" id="MBD2770641.1"/>
    </source>
</evidence>
<dbReference type="AlphaFoldDB" id="A0A8J7C5C4"/>
<protein>
    <submittedName>
        <fullName evidence="1">Uncharacterized protein</fullName>
    </submittedName>
</protein>
<evidence type="ECO:0000313" key="2">
    <source>
        <dbReference type="Proteomes" id="UP000629098"/>
    </source>
</evidence>
<keyword evidence="2" id="KW-1185">Reference proteome</keyword>
<organism evidence="1 2">
    <name type="scientific">Iningainema tapete BLCC-T55</name>
    <dbReference type="NCBI Taxonomy" id="2748662"/>
    <lineage>
        <taxon>Bacteria</taxon>
        <taxon>Bacillati</taxon>
        <taxon>Cyanobacteriota</taxon>
        <taxon>Cyanophyceae</taxon>
        <taxon>Nostocales</taxon>
        <taxon>Scytonemataceae</taxon>
        <taxon>Iningainema tapete</taxon>
    </lineage>
</organism>
<dbReference type="EMBL" id="JACXAE010000007">
    <property type="protein sequence ID" value="MBD2770641.1"/>
    <property type="molecule type" value="Genomic_DNA"/>
</dbReference>
<gene>
    <name evidence="1" type="ORF">ICL16_00495</name>
</gene>
<sequence>MDIITKVSNQLVVNFTSLPVLNLLPGDRLEAIVSPKKRRLKPLIFLDVIFGHFLEGKIGHLFSEGKVGQPVQNLLQVTLS</sequence>